<feature type="signal peptide" evidence="1">
    <location>
        <begin position="1"/>
        <end position="23"/>
    </location>
</feature>
<protein>
    <submittedName>
        <fullName evidence="2">Uncharacterized protein</fullName>
    </submittedName>
</protein>
<organism evidence="2">
    <name type="scientific">Alsobacter sp. KACC 23698</name>
    <dbReference type="NCBI Taxonomy" id="3149229"/>
    <lineage>
        <taxon>Bacteria</taxon>
        <taxon>Pseudomonadati</taxon>
        <taxon>Pseudomonadota</taxon>
        <taxon>Alphaproteobacteria</taxon>
        <taxon>Hyphomicrobiales</taxon>
        <taxon>Alsobacteraceae</taxon>
        <taxon>Alsobacter</taxon>
    </lineage>
</organism>
<keyword evidence="1" id="KW-0732">Signal</keyword>
<evidence type="ECO:0000313" key="2">
    <source>
        <dbReference type="EMBL" id="XBO39600.1"/>
    </source>
</evidence>
<reference evidence="2" key="1">
    <citation type="submission" date="2024-05" db="EMBL/GenBank/DDBJ databases">
        <authorList>
            <person name="Kim S."/>
            <person name="Heo J."/>
            <person name="Choi H."/>
            <person name="Choi Y."/>
            <person name="Kwon S.-W."/>
            <person name="Kim Y."/>
        </authorList>
    </citation>
    <scope>NUCLEOTIDE SEQUENCE</scope>
    <source>
        <strain evidence="2">KACC 23698</strain>
    </source>
</reference>
<dbReference type="EMBL" id="CP157484">
    <property type="protein sequence ID" value="XBO39600.1"/>
    <property type="molecule type" value="Genomic_DNA"/>
</dbReference>
<evidence type="ECO:0000256" key="1">
    <source>
        <dbReference type="SAM" id="SignalP"/>
    </source>
</evidence>
<dbReference type="AlphaFoldDB" id="A0AAU7JH05"/>
<dbReference type="RefSeq" id="WP_406856445.1">
    <property type="nucleotide sequence ID" value="NZ_CP157484.1"/>
</dbReference>
<name>A0AAU7JH05_9HYPH</name>
<proteinExistence type="predicted"/>
<sequence length="182" mass="18925">MMRAAAVRTLAAGGALLAAWATAAAEPALLRVGQAAWAEKAWPFPRDGWPPGRAFACEGCGDDLVVYVRPKLGFCNCATGVTDDAEVDGVTDLDLIAPTFRPAGPGAPIRIGALPGRARRYVMETPDGPRSAVGVAVSQRCDVVVAVALSRRPVGDDALGLAVALLESEAPMGWIRQALDHP</sequence>
<gene>
    <name evidence="2" type="ORF">ABEG18_02110</name>
</gene>
<feature type="chain" id="PRO_5043459233" evidence="1">
    <location>
        <begin position="24"/>
        <end position="182"/>
    </location>
</feature>
<accession>A0AAU7JH05</accession>